<dbReference type="GO" id="GO:0031411">
    <property type="term" value="C:gas vesicle"/>
    <property type="evidence" value="ECO:0007669"/>
    <property type="project" value="UniProtKB-SubCell"/>
</dbReference>
<evidence type="ECO:0000313" key="6">
    <source>
        <dbReference type="Proteomes" id="UP000198531"/>
    </source>
</evidence>
<dbReference type="PROSITE" id="PS00669">
    <property type="entry name" value="GAS_VESICLE_A_2"/>
    <property type="match status" value="1"/>
</dbReference>
<protein>
    <submittedName>
        <fullName evidence="5">Gas vesicle protein</fullName>
    </submittedName>
</protein>
<dbReference type="InterPro" id="IPR050530">
    <property type="entry name" value="GvpA"/>
</dbReference>
<dbReference type="STRING" id="553469.SAMN04487947_1356"/>
<name>A0A1I6GLT1_9EURY</name>
<comment type="similarity">
    <text evidence="3">Belongs to the gas vesicle GvpA family.</text>
</comment>
<evidence type="ECO:0000256" key="4">
    <source>
        <dbReference type="SAM" id="MobiDB-lite"/>
    </source>
</evidence>
<comment type="subcellular location">
    <subcellularLocation>
        <location evidence="2">Gas vesicle</location>
    </subcellularLocation>
</comment>
<feature type="compositionally biased region" description="Acidic residues" evidence="4">
    <location>
        <begin position="136"/>
        <end position="146"/>
    </location>
</feature>
<keyword evidence="1" id="KW-0304">Gas vesicle</keyword>
<dbReference type="AlphaFoldDB" id="A0A1I6GLT1"/>
<sequence length="165" mass="17127">MPDPVQPGRDSDSLADVVELLLDKGVVINADIVVSVGETELLGIKLRAAIASFETASQYGLEFPSGTDMEAVEAASERRRNRQVTPAANPELSPTGDYSEVDEESDGSEEAPGESDGTTGGNDDASEDGDASKDDDAAESSGDESESAQSSEKSTPRAQDEEGDG</sequence>
<gene>
    <name evidence="5" type="ORF">SAMN04487947_1356</name>
</gene>
<dbReference type="PROSITE" id="PS00234">
    <property type="entry name" value="GAS_VESICLE_A_1"/>
    <property type="match status" value="1"/>
</dbReference>
<dbReference type="EMBL" id="FOYT01000001">
    <property type="protein sequence ID" value="SFR43144.1"/>
    <property type="molecule type" value="Genomic_DNA"/>
</dbReference>
<evidence type="ECO:0000256" key="2">
    <source>
        <dbReference type="ARBA" id="ARBA00035108"/>
    </source>
</evidence>
<dbReference type="InterPro" id="IPR000638">
    <property type="entry name" value="Gas-vesicle_GvpA-like"/>
</dbReference>
<feature type="region of interest" description="Disordered" evidence="4">
    <location>
        <begin position="58"/>
        <end position="165"/>
    </location>
</feature>
<dbReference type="PANTHER" id="PTHR35344:SF4">
    <property type="entry name" value="GAS VESICLE PROTEIN A1"/>
    <property type="match status" value="1"/>
</dbReference>
<proteinExistence type="inferred from homology"/>
<organism evidence="5 6">
    <name type="scientific">Halogeometricum rufum</name>
    <dbReference type="NCBI Taxonomy" id="553469"/>
    <lineage>
        <taxon>Archaea</taxon>
        <taxon>Methanobacteriati</taxon>
        <taxon>Methanobacteriota</taxon>
        <taxon>Stenosarchaea group</taxon>
        <taxon>Halobacteria</taxon>
        <taxon>Halobacteriales</taxon>
        <taxon>Haloferacaceae</taxon>
        <taxon>Halogeometricum</taxon>
    </lineage>
</organism>
<feature type="compositionally biased region" description="Basic and acidic residues" evidence="4">
    <location>
        <begin position="154"/>
        <end position="165"/>
    </location>
</feature>
<dbReference type="PANTHER" id="PTHR35344">
    <property type="entry name" value="GAS VESICLE STRUCTURAL PROTEIN 2-RELATED"/>
    <property type="match status" value="1"/>
</dbReference>
<dbReference type="Proteomes" id="UP000198531">
    <property type="component" value="Unassembled WGS sequence"/>
</dbReference>
<accession>A0A1I6GLT1</accession>
<dbReference type="Pfam" id="PF00741">
    <property type="entry name" value="Gas_vesicle"/>
    <property type="match status" value="1"/>
</dbReference>
<dbReference type="InterPro" id="IPR018493">
    <property type="entry name" value="GvpA-like_CS"/>
</dbReference>
<dbReference type="RefSeq" id="WP_089807061.1">
    <property type="nucleotide sequence ID" value="NZ_FOYT01000001.1"/>
</dbReference>
<keyword evidence="6" id="KW-1185">Reference proteome</keyword>
<dbReference type="GO" id="GO:0005198">
    <property type="term" value="F:structural molecule activity"/>
    <property type="evidence" value="ECO:0007669"/>
    <property type="project" value="InterPro"/>
</dbReference>
<reference evidence="6" key="1">
    <citation type="submission" date="2016-10" db="EMBL/GenBank/DDBJ databases">
        <authorList>
            <person name="Varghese N."/>
            <person name="Submissions S."/>
        </authorList>
    </citation>
    <scope>NUCLEOTIDE SEQUENCE [LARGE SCALE GENOMIC DNA]</scope>
    <source>
        <strain evidence="6">CGMCC 1.7736</strain>
    </source>
</reference>
<dbReference type="GO" id="GO:0012506">
    <property type="term" value="C:vesicle membrane"/>
    <property type="evidence" value="ECO:0007669"/>
    <property type="project" value="InterPro"/>
</dbReference>
<feature type="compositionally biased region" description="Acidic residues" evidence="4">
    <location>
        <begin position="99"/>
        <end position="113"/>
    </location>
</feature>
<dbReference type="NCBIfam" id="NF046090">
    <property type="entry name" value="halo_gas_GvpJ"/>
    <property type="match status" value="1"/>
</dbReference>
<evidence type="ECO:0000256" key="3">
    <source>
        <dbReference type="ARBA" id="ARBA00035646"/>
    </source>
</evidence>
<evidence type="ECO:0000313" key="5">
    <source>
        <dbReference type="EMBL" id="SFR43144.1"/>
    </source>
</evidence>
<evidence type="ECO:0000256" key="1">
    <source>
        <dbReference type="ARBA" id="ARBA00022987"/>
    </source>
</evidence>